<feature type="domain" description="RRM" evidence="4">
    <location>
        <begin position="424"/>
        <end position="502"/>
    </location>
</feature>
<evidence type="ECO:0000256" key="1">
    <source>
        <dbReference type="ARBA" id="ARBA00022884"/>
    </source>
</evidence>
<dbReference type="Pfam" id="PF00076">
    <property type="entry name" value="RRM_1"/>
    <property type="match status" value="2"/>
</dbReference>
<dbReference type="AlphaFoldDB" id="A0AAW0FXI3"/>
<feature type="compositionally biased region" description="Gly residues" evidence="3">
    <location>
        <begin position="168"/>
        <end position="182"/>
    </location>
</feature>
<dbReference type="FunFam" id="3.30.70.330:FF:000145">
    <property type="entry name" value="Putative RNP domain-containing protein"/>
    <property type="match status" value="1"/>
</dbReference>
<feature type="region of interest" description="Disordered" evidence="3">
    <location>
        <begin position="321"/>
        <end position="342"/>
    </location>
</feature>
<dbReference type="Gene3D" id="3.30.70.330">
    <property type="match status" value="2"/>
</dbReference>
<dbReference type="EMBL" id="JASBNA010000041">
    <property type="protein sequence ID" value="KAK7681430.1"/>
    <property type="molecule type" value="Genomic_DNA"/>
</dbReference>
<feature type="domain" description="RRM" evidence="4">
    <location>
        <begin position="219"/>
        <end position="296"/>
    </location>
</feature>
<feature type="region of interest" description="Disordered" evidence="3">
    <location>
        <begin position="164"/>
        <end position="188"/>
    </location>
</feature>
<dbReference type="GO" id="GO:0005737">
    <property type="term" value="C:cytoplasm"/>
    <property type="evidence" value="ECO:0007669"/>
    <property type="project" value="TreeGrafter"/>
</dbReference>
<dbReference type="InterPro" id="IPR012677">
    <property type="entry name" value="Nucleotide-bd_a/b_plait_sf"/>
</dbReference>
<evidence type="ECO:0000256" key="3">
    <source>
        <dbReference type="SAM" id="MobiDB-lite"/>
    </source>
</evidence>
<dbReference type="GO" id="GO:0003729">
    <property type="term" value="F:mRNA binding"/>
    <property type="evidence" value="ECO:0007669"/>
    <property type="project" value="TreeGrafter"/>
</dbReference>
<gene>
    <name evidence="5" type="ORF">QCA50_015522</name>
</gene>
<feature type="region of interest" description="Disordered" evidence="3">
    <location>
        <begin position="15"/>
        <end position="52"/>
    </location>
</feature>
<evidence type="ECO:0000256" key="2">
    <source>
        <dbReference type="PROSITE-ProRule" id="PRU00176"/>
    </source>
</evidence>
<feature type="compositionally biased region" description="Polar residues" evidence="3">
    <location>
        <begin position="105"/>
        <end position="131"/>
    </location>
</feature>
<feature type="compositionally biased region" description="Gly residues" evidence="3">
    <location>
        <begin position="321"/>
        <end position="338"/>
    </location>
</feature>
<organism evidence="5 6">
    <name type="scientific">Cerrena zonata</name>
    <dbReference type="NCBI Taxonomy" id="2478898"/>
    <lineage>
        <taxon>Eukaryota</taxon>
        <taxon>Fungi</taxon>
        <taxon>Dikarya</taxon>
        <taxon>Basidiomycota</taxon>
        <taxon>Agaricomycotina</taxon>
        <taxon>Agaricomycetes</taxon>
        <taxon>Polyporales</taxon>
        <taxon>Cerrenaceae</taxon>
        <taxon>Cerrena</taxon>
    </lineage>
</organism>
<sequence length="510" mass="51964">MYSINRTHLSLLTSQEQPHPHQHHQVPTSYNSSNISNQPTSRRTSFTTSPNPNASTIAIAQLKHLAALANADPATRLDLLGSGSNSTLSQYGNQSSFGDIGVTNIGVNPNQGSSSLSRPGTATTSTTSLSRPGTAGGGVSAIAMSPLLPNLTGSTTRGPFGFVVGNPNGSGSGSGTGSGNGGTPAAPSNDDIEKVIQMATSSRAAALAGGTNPPRDTRTQLFVGNLPYRVRWQDLKDLFRRAGTVLRADVSLGPDNRSRGYGTVLLATAEDAGRAVDMFNGFEWMTRVLEVRPDRMGTLGGGSDDPSAAVGVGATAGGITGNAGNGSGGGTPGQGQTLGGFSPVNASSQFASASGAGTPFGSGVGAVSGLTVGVGGMGVATAGGRYTMSGQSSPFMSTPDYGIGAMGAAAGMPGDEDLTNLAGRSLFVGNLPFHIQWQDLKDLFRMGGGTILRADVALGADGRSRGFGMVSFASEQDAERARAMFNGYEYNGRVLKVHFDKYAGTTMGPR</sequence>
<keyword evidence="1 2" id="KW-0694">RNA-binding</keyword>
<evidence type="ECO:0000313" key="6">
    <source>
        <dbReference type="Proteomes" id="UP001385951"/>
    </source>
</evidence>
<keyword evidence="6" id="KW-1185">Reference proteome</keyword>
<dbReference type="PANTHER" id="PTHR23003">
    <property type="entry name" value="RNA RECOGNITION MOTIF RRM DOMAIN CONTAINING PROTEIN"/>
    <property type="match status" value="1"/>
</dbReference>
<feature type="compositionally biased region" description="Low complexity" evidence="3">
    <location>
        <begin position="40"/>
        <end position="49"/>
    </location>
</feature>
<comment type="caution">
    <text evidence="5">The sequence shown here is derived from an EMBL/GenBank/DDBJ whole genome shotgun (WGS) entry which is preliminary data.</text>
</comment>
<feature type="compositionally biased region" description="Polar residues" evidence="3">
    <location>
        <begin position="26"/>
        <end position="39"/>
    </location>
</feature>
<reference evidence="5 6" key="1">
    <citation type="submission" date="2022-09" db="EMBL/GenBank/DDBJ databases">
        <authorList>
            <person name="Palmer J.M."/>
        </authorList>
    </citation>
    <scope>NUCLEOTIDE SEQUENCE [LARGE SCALE GENOMIC DNA]</scope>
    <source>
        <strain evidence="5 6">DSM 7382</strain>
    </source>
</reference>
<dbReference type="PANTHER" id="PTHR23003:SF64">
    <property type="entry name" value="RRM DOMAIN-CONTAINING PROTEIN"/>
    <property type="match status" value="1"/>
</dbReference>
<dbReference type="SUPFAM" id="SSF54928">
    <property type="entry name" value="RNA-binding domain, RBD"/>
    <property type="match status" value="2"/>
</dbReference>
<evidence type="ECO:0000313" key="5">
    <source>
        <dbReference type="EMBL" id="KAK7681430.1"/>
    </source>
</evidence>
<dbReference type="GO" id="GO:0005634">
    <property type="term" value="C:nucleus"/>
    <property type="evidence" value="ECO:0007669"/>
    <property type="project" value="TreeGrafter"/>
</dbReference>
<dbReference type="SMART" id="SM00360">
    <property type="entry name" value="RRM"/>
    <property type="match status" value="2"/>
</dbReference>
<dbReference type="InterPro" id="IPR035979">
    <property type="entry name" value="RBD_domain_sf"/>
</dbReference>
<protein>
    <recommendedName>
        <fullName evidence="4">RRM domain-containing protein</fullName>
    </recommendedName>
</protein>
<evidence type="ECO:0000259" key="4">
    <source>
        <dbReference type="PROSITE" id="PS50102"/>
    </source>
</evidence>
<dbReference type="InterPro" id="IPR050374">
    <property type="entry name" value="RRT5_SRSF_SR"/>
</dbReference>
<proteinExistence type="predicted"/>
<name>A0AAW0FXI3_9APHY</name>
<dbReference type="GO" id="GO:1990904">
    <property type="term" value="C:ribonucleoprotein complex"/>
    <property type="evidence" value="ECO:0007669"/>
    <property type="project" value="TreeGrafter"/>
</dbReference>
<accession>A0AAW0FXI3</accession>
<dbReference type="InterPro" id="IPR000504">
    <property type="entry name" value="RRM_dom"/>
</dbReference>
<dbReference type="PROSITE" id="PS50102">
    <property type="entry name" value="RRM"/>
    <property type="match status" value="2"/>
</dbReference>
<feature type="region of interest" description="Disordered" evidence="3">
    <location>
        <begin position="102"/>
        <end position="141"/>
    </location>
</feature>
<dbReference type="Proteomes" id="UP001385951">
    <property type="component" value="Unassembled WGS sequence"/>
</dbReference>